<dbReference type="Gene3D" id="3.30.420.40">
    <property type="match status" value="2"/>
</dbReference>
<name>A0A2T2WKE6_9FIRM</name>
<dbReference type="InterPro" id="IPR006000">
    <property type="entry name" value="Xylulokinase"/>
</dbReference>
<accession>A0A2T2WKE6</accession>
<evidence type="ECO:0000256" key="6">
    <source>
        <dbReference type="RuleBase" id="RU364073"/>
    </source>
</evidence>
<keyword evidence="3 6" id="KW-0547">Nucleotide-binding</keyword>
<dbReference type="PANTHER" id="PTHR43095">
    <property type="entry name" value="SUGAR KINASE"/>
    <property type="match status" value="1"/>
</dbReference>
<dbReference type="InterPro" id="IPR000577">
    <property type="entry name" value="Carb_kinase_FGGY"/>
</dbReference>
<dbReference type="GO" id="GO:0005997">
    <property type="term" value="P:xylulose metabolic process"/>
    <property type="evidence" value="ECO:0007669"/>
    <property type="project" value="InterPro"/>
</dbReference>
<dbReference type="GO" id="GO:0005524">
    <property type="term" value="F:ATP binding"/>
    <property type="evidence" value="ECO:0007669"/>
    <property type="project" value="UniProtKB-KW"/>
</dbReference>
<dbReference type="GO" id="GO:0004856">
    <property type="term" value="F:D-xylulokinase activity"/>
    <property type="evidence" value="ECO:0007669"/>
    <property type="project" value="UniProtKB-EC"/>
</dbReference>
<evidence type="ECO:0000256" key="1">
    <source>
        <dbReference type="ARBA" id="ARBA00009156"/>
    </source>
</evidence>
<dbReference type="PIRSF" id="PIRSF000538">
    <property type="entry name" value="GlpK"/>
    <property type="match status" value="1"/>
</dbReference>
<evidence type="ECO:0000256" key="5">
    <source>
        <dbReference type="ARBA" id="ARBA00022840"/>
    </source>
</evidence>
<dbReference type="InterPro" id="IPR018484">
    <property type="entry name" value="FGGY_N"/>
</dbReference>
<evidence type="ECO:0000313" key="10">
    <source>
        <dbReference type="Proteomes" id="UP000241848"/>
    </source>
</evidence>
<comment type="caution">
    <text evidence="9">The sequence shown here is derived from an EMBL/GenBank/DDBJ whole genome shotgun (WGS) entry which is preliminary data.</text>
</comment>
<feature type="domain" description="Carbohydrate kinase FGGY N-terminal" evidence="7">
    <location>
        <begin position="7"/>
        <end position="242"/>
    </location>
</feature>
<dbReference type="InterPro" id="IPR050406">
    <property type="entry name" value="FGGY_Carb_Kinase"/>
</dbReference>
<keyword evidence="6" id="KW-0859">Xylose metabolism</keyword>
<proteinExistence type="inferred from homology"/>
<dbReference type="EC" id="2.7.1.17" evidence="6"/>
<evidence type="ECO:0000259" key="8">
    <source>
        <dbReference type="Pfam" id="PF02782"/>
    </source>
</evidence>
<evidence type="ECO:0000256" key="3">
    <source>
        <dbReference type="ARBA" id="ARBA00022741"/>
    </source>
</evidence>
<dbReference type="Pfam" id="PF02782">
    <property type="entry name" value="FGGY_C"/>
    <property type="match status" value="1"/>
</dbReference>
<protein>
    <recommendedName>
        <fullName evidence="6">Xylulose kinase</fullName>
        <shortName evidence="6">Xylulokinase</shortName>
        <ecNumber evidence="6">2.7.1.17</ecNumber>
    </recommendedName>
</protein>
<comment type="catalytic activity">
    <reaction evidence="6">
        <text>D-xylulose + ATP = D-xylulose 5-phosphate + ADP + H(+)</text>
        <dbReference type="Rhea" id="RHEA:10964"/>
        <dbReference type="ChEBI" id="CHEBI:15378"/>
        <dbReference type="ChEBI" id="CHEBI:17140"/>
        <dbReference type="ChEBI" id="CHEBI:30616"/>
        <dbReference type="ChEBI" id="CHEBI:57737"/>
        <dbReference type="ChEBI" id="CHEBI:456216"/>
        <dbReference type="EC" id="2.7.1.17"/>
    </reaction>
</comment>
<evidence type="ECO:0000256" key="4">
    <source>
        <dbReference type="ARBA" id="ARBA00022777"/>
    </source>
</evidence>
<organism evidence="9 10">
    <name type="scientific">Sulfobacillus acidophilus</name>
    <dbReference type="NCBI Taxonomy" id="53633"/>
    <lineage>
        <taxon>Bacteria</taxon>
        <taxon>Bacillati</taxon>
        <taxon>Bacillota</taxon>
        <taxon>Clostridia</taxon>
        <taxon>Eubacteriales</taxon>
        <taxon>Clostridiales Family XVII. Incertae Sedis</taxon>
        <taxon>Sulfobacillus</taxon>
    </lineage>
</organism>
<evidence type="ECO:0000313" key="9">
    <source>
        <dbReference type="EMBL" id="PSR22719.1"/>
    </source>
</evidence>
<evidence type="ECO:0000256" key="2">
    <source>
        <dbReference type="ARBA" id="ARBA00022679"/>
    </source>
</evidence>
<evidence type="ECO:0000259" key="7">
    <source>
        <dbReference type="Pfam" id="PF00370"/>
    </source>
</evidence>
<keyword evidence="6" id="KW-0119">Carbohydrate metabolism</keyword>
<dbReference type="NCBIfam" id="TIGR01312">
    <property type="entry name" value="XylB"/>
    <property type="match status" value="1"/>
</dbReference>
<keyword evidence="2 6" id="KW-0808">Transferase</keyword>
<feature type="domain" description="Carbohydrate kinase FGGY C-terminal" evidence="8">
    <location>
        <begin position="253"/>
        <end position="434"/>
    </location>
</feature>
<comment type="similarity">
    <text evidence="1 6">Belongs to the FGGY kinase family.</text>
</comment>
<dbReference type="InterPro" id="IPR018485">
    <property type="entry name" value="FGGY_C"/>
</dbReference>
<keyword evidence="5 6" id="KW-0067">ATP-binding</keyword>
<dbReference type="EMBL" id="PXYV01000013">
    <property type="protein sequence ID" value="PSR22719.1"/>
    <property type="molecule type" value="Genomic_DNA"/>
</dbReference>
<keyword evidence="4 6" id="KW-0418">Kinase</keyword>
<gene>
    <name evidence="6 9" type="primary">xylB</name>
    <name evidence="9" type="ORF">C7B45_05850</name>
</gene>
<dbReference type="Proteomes" id="UP000241848">
    <property type="component" value="Unassembled WGS sequence"/>
</dbReference>
<sequence>MATIDAYLGLDLGTQGLKALAITDDGRVLWRTRVAYPTQYLHEGWEEQSPGDWQDAVNQVLAHAASLPYKWRALGISGQMHTTVMCNGEGQALRNAILWSDRRSDQVVNDVKKKFGVDYLRSLVGNVPLTNFSLMHLLWVRQYESERYREIRHVAIAKDWIRWWLTGEWNIDPTDASGTYLLDVENRTWSTDLARDLEVDLSWWGSLRNSHEWGGVLIRGPEKLRGLPVVVGAGDQAASAVGTGLSTGELGLSLGSSGVLFWLINPFSIPKNNSVHVFCHALNGMWHWMTVTQSAATAYKWMQEQFYPNSTYQDVDADVARVALGAEGVIFWPYLSGERSPILEPKAWSGFVGLTASHGRQVLARAVMEGVTFSLKHCWDAMNSEETIVPQQIVLTGGGSKSSIWNQIVADVLNMPIMIITDDGAAAGAAWLARCAFENEWTQYPRHVVSEVVPQARNVRQYREIYDQYRDIVSHLEPLWAYL</sequence>
<dbReference type="GO" id="GO:0042732">
    <property type="term" value="P:D-xylose metabolic process"/>
    <property type="evidence" value="ECO:0007669"/>
    <property type="project" value="UniProtKB-KW"/>
</dbReference>
<dbReference type="InterPro" id="IPR043129">
    <property type="entry name" value="ATPase_NBD"/>
</dbReference>
<dbReference type="CDD" id="cd07808">
    <property type="entry name" value="ASKHA_NBD_FGGY_EcXK-like"/>
    <property type="match status" value="1"/>
</dbReference>
<dbReference type="AlphaFoldDB" id="A0A2T2WKE6"/>
<dbReference type="SUPFAM" id="SSF53067">
    <property type="entry name" value="Actin-like ATPase domain"/>
    <property type="match status" value="2"/>
</dbReference>
<reference evidence="9 10" key="1">
    <citation type="journal article" date="2014" name="BMC Genomics">
        <title>Comparison of environmental and isolate Sulfobacillus genomes reveals diverse carbon, sulfur, nitrogen, and hydrogen metabolisms.</title>
        <authorList>
            <person name="Justice N.B."/>
            <person name="Norman A."/>
            <person name="Brown C.T."/>
            <person name="Singh A."/>
            <person name="Thomas B.C."/>
            <person name="Banfield J.F."/>
        </authorList>
    </citation>
    <scope>NUCLEOTIDE SEQUENCE [LARGE SCALE GENOMIC DNA]</scope>
    <source>
        <strain evidence="9">AMDSBA3</strain>
    </source>
</reference>
<dbReference type="PANTHER" id="PTHR43095:SF5">
    <property type="entry name" value="XYLULOSE KINASE"/>
    <property type="match status" value="1"/>
</dbReference>
<dbReference type="Pfam" id="PF00370">
    <property type="entry name" value="FGGY_N"/>
    <property type="match status" value="1"/>
</dbReference>